<name>A0A0R1I042_9LACO</name>
<keyword evidence="15" id="KW-1185">Reference proteome</keyword>
<dbReference type="GO" id="GO:0051539">
    <property type="term" value="F:4 iron, 4 sulfur cluster binding"/>
    <property type="evidence" value="ECO:0007669"/>
    <property type="project" value="UniProtKB-KW"/>
</dbReference>
<evidence type="ECO:0000256" key="7">
    <source>
        <dbReference type="ARBA" id="ARBA00022982"/>
    </source>
</evidence>
<dbReference type="Gene3D" id="3.40.50.12440">
    <property type="match status" value="1"/>
</dbReference>
<dbReference type="InterPro" id="IPR006657">
    <property type="entry name" value="MoPterin_dinucl-bd_dom"/>
</dbReference>
<dbReference type="GO" id="GO:0008940">
    <property type="term" value="F:nitrate reductase activity"/>
    <property type="evidence" value="ECO:0007669"/>
    <property type="project" value="InterPro"/>
</dbReference>
<evidence type="ECO:0000256" key="1">
    <source>
        <dbReference type="ARBA" id="ARBA00001942"/>
    </source>
</evidence>
<dbReference type="InterPro" id="IPR006655">
    <property type="entry name" value="Mopterin_OxRdtase_prok_CS"/>
</dbReference>
<sequence length="1121" mass="126309">MRIKYPYIRGKLWQLWDAAKKQYESPVEAWASIVEDPEKAAIYKSARGHGGMVRVHRAEALELISAMLLYTIKTYGPDRLAGFTPIPAMSMMSYASGARFISLLGGEMLSFYDWYADLPPASPQIWGEQTDVPESADWYNSQYIMMWGSNVPLTRTPDAHFMTEARYHGAKIVAVSPDYAENVKFADNWLAPKPGTDAALAQGMTHVILNEFYQERHEQQFIDYVKQYTDLPFLITLQPSDANPEDFASGRFVRITDIAADAVENGEWKPVLFDGNQGKFVVPNGTIGQRWEDGQPWNLEMKDQNGAEIDPDLSIDADVDVTIDFPTFDNQGNGVLKRHVPAKKMTFMDGSEHYVTTVFDLMMSQYGIKREADDSLAATGYDDVQSCYTPAWQETVTGVKASLVVQVAREFAQNALDTGGKTMVIMGAGINHWFNSDMTYRSIINNLMLCGCEGVSGGGWAHYVGQEKLRPQEGWSTIAFANDWQKGGARQQNGTSFFYFASDQWKYDELDNKALKSPVTKTKHVYDHAADYNQLAIRLGWLPSYPQFDRSSLSFTDKYHTTDLGEISKHVVAELKAGDLHFAAENPDANQNQPKGLFIWRSNLFTSSGKGQEYFMKHLLGAENGLLAKTNDRQKPEEMIWNDETITGKLDLVIDMDFRMVATPMYSDVILPAATWYEKEDLSSTDMHPYIHPFNAAVSPMWESKSDWQQFKALAKTVSNMAKKYYAEPQYDLKTQPLGHDSKAEIAQPMGVIKDWKKGEIDCTPGQTMPSLSLIKRDYTQVYDKFIALGPNARGKVGGEGYTYDVSTEYDELKDILGTFDRGLNEGCPKLDVDKNVCDAILHLSSTSNGHVAAKAWQNAETITGQKLQDISAGRREDQMSFKSITVQPAEAIPTPIFTSAKHDGDRYSPFTVNIERKVPFRTLTGRQQFYLDHEIFQEYGETLANYKPTLPPQVMGPADVAITPDSNELTLRYMTPHGKWNIHTMYYDNLEMLTLFRGGPNVWLSPVDADKAGIKDNDWLEIYNRNGVVTARAVVSHRMPEGSMYMYHAQDMQIQEPLSTITGNRGGSHNAPTQIHVKPTQMVGGYGQLSYAFNYYGPIGNQRDLYVNVRKLKKVNWNED</sequence>
<evidence type="ECO:0000313" key="14">
    <source>
        <dbReference type="EMBL" id="KRK49186.1"/>
    </source>
</evidence>
<dbReference type="PROSITE" id="PS00932">
    <property type="entry name" value="MOLYBDOPTERIN_PROK_3"/>
    <property type="match status" value="1"/>
</dbReference>
<evidence type="ECO:0000256" key="10">
    <source>
        <dbReference type="ARBA" id="ARBA00023014"/>
    </source>
</evidence>
<dbReference type="Pfam" id="PF00384">
    <property type="entry name" value="Molybdopterin"/>
    <property type="match status" value="1"/>
</dbReference>
<dbReference type="Proteomes" id="UP000050911">
    <property type="component" value="Unassembled WGS sequence"/>
</dbReference>
<evidence type="ECO:0000256" key="5">
    <source>
        <dbReference type="ARBA" id="ARBA00022505"/>
    </source>
</evidence>
<organism evidence="14 15">
    <name type="scientific">Secundilactobacillus kimchicus JCM 15530</name>
    <dbReference type="NCBI Taxonomy" id="1302272"/>
    <lineage>
        <taxon>Bacteria</taxon>
        <taxon>Bacillati</taxon>
        <taxon>Bacillota</taxon>
        <taxon>Bacilli</taxon>
        <taxon>Lactobacillales</taxon>
        <taxon>Lactobacillaceae</taxon>
        <taxon>Secundilactobacillus</taxon>
    </lineage>
</organism>
<dbReference type="InterPro" id="IPR050123">
    <property type="entry name" value="Prok_molybdopt-oxidoreductase"/>
</dbReference>
<comment type="cofactor">
    <cofactor evidence="2">
        <name>[4Fe-4S] cluster</name>
        <dbReference type="ChEBI" id="CHEBI:49883"/>
    </cofactor>
</comment>
<feature type="domain" description="Molybdopterin oxidoreductase" evidence="12">
    <location>
        <begin position="2"/>
        <end position="716"/>
    </location>
</feature>
<keyword evidence="7" id="KW-0249">Electron transport</keyword>
<dbReference type="STRING" id="1302272.FC96_GL000107"/>
<accession>A0A0R1I042</accession>
<evidence type="ECO:0000256" key="8">
    <source>
        <dbReference type="ARBA" id="ARBA00023002"/>
    </source>
</evidence>
<keyword evidence="11" id="KW-0534">Nitrate assimilation</keyword>
<dbReference type="GO" id="GO:0009325">
    <property type="term" value="C:nitrate reductase complex"/>
    <property type="evidence" value="ECO:0007669"/>
    <property type="project" value="InterPro"/>
</dbReference>
<evidence type="ECO:0000256" key="6">
    <source>
        <dbReference type="ARBA" id="ARBA00022723"/>
    </source>
</evidence>
<dbReference type="PATRIC" id="fig|1302272.5.peg.104"/>
<dbReference type="PANTHER" id="PTHR43105:SF2">
    <property type="entry name" value="RESPIRATORY NITRATE REDUCTASE 2 ALPHA CHAIN"/>
    <property type="match status" value="1"/>
</dbReference>
<keyword evidence="9" id="KW-0408">Iron</keyword>
<comment type="cofactor">
    <cofactor evidence="1">
        <name>Mo-bis(molybdopterin guanine dinucleotide)</name>
        <dbReference type="ChEBI" id="CHEBI:60539"/>
    </cofactor>
</comment>
<dbReference type="GO" id="GO:0046872">
    <property type="term" value="F:metal ion binding"/>
    <property type="evidence" value="ECO:0007669"/>
    <property type="project" value="UniProtKB-KW"/>
</dbReference>
<dbReference type="Pfam" id="PF01568">
    <property type="entry name" value="Molydop_binding"/>
    <property type="match status" value="1"/>
</dbReference>
<evidence type="ECO:0000259" key="13">
    <source>
        <dbReference type="Pfam" id="PF01568"/>
    </source>
</evidence>
<evidence type="ECO:0000313" key="15">
    <source>
        <dbReference type="Proteomes" id="UP000050911"/>
    </source>
</evidence>
<keyword evidence="10" id="KW-0411">Iron-sulfur</keyword>
<dbReference type="GO" id="GO:0016020">
    <property type="term" value="C:membrane"/>
    <property type="evidence" value="ECO:0007669"/>
    <property type="project" value="TreeGrafter"/>
</dbReference>
<proteinExistence type="predicted"/>
<dbReference type="AlphaFoldDB" id="A0A0R1I042"/>
<keyword evidence="6" id="KW-0479">Metal-binding</keyword>
<keyword evidence="5" id="KW-0500">Molybdenum</keyword>
<dbReference type="GO" id="GO:0042128">
    <property type="term" value="P:nitrate assimilation"/>
    <property type="evidence" value="ECO:0007669"/>
    <property type="project" value="UniProtKB-KW"/>
</dbReference>
<evidence type="ECO:0000256" key="4">
    <source>
        <dbReference type="ARBA" id="ARBA00022485"/>
    </source>
</evidence>
<feature type="domain" description="Molybdopterin dinucleotide-binding" evidence="13">
    <location>
        <begin position="972"/>
        <end position="1084"/>
    </location>
</feature>
<protein>
    <submittedName>
        <fullName evidence="14">Nitrate reductase, alpha subunit</fullName>
    </submittedName>
</protein>
<gene>
    <name evidence="14" type="ORF">FC96_GL000107</name>
</gene>
<dbReference type="SUPFAM" id="SSF50692">
    <property type="entry name" value="ADC-like"/>
    <property type="match status" value="1"/>
</dbReference>
<dbReference type="GO" id="GO:0043546">
    <property type="term" value="F:molybdopterin cofactor binding"/>
    <property type="evidence" value="ECO:0007669"/>
    <property type="project" value="InterPro"/>
</dbReference>
<dbReference type="InterPro" id="IPR006468">
    <property type="entry name" value="NarG"/>
</dbReference>
<dbReference type="SUPFAM" id="SSF53706">
    <property type="entry name" value="Formate dehydrogenase/DMSO reductase, domains 1-3"/>
    <property type="match status" value="1"/>
</dbReference>
<keyword evidence="8" id="KW-0560">Oxidoreductase</keyword>
<evidence type="ECO:0000256" key="2">
    <source>
        <dbReference type="ARBA" id="ARBA00001966"/>
    </source>
</evidence>
<dbReference type="InterPro" id="IPR006656">
    <property type="entry name" value="Mopterin_OxRdtase"/>
</dbReference>
<keyword evidence="4" id="KW-0004">4Fe-4S</keyword>
<evidence type="ECO:0000256" key="3">
    <source>
        <dbReference type="ARBA" id="ARBA00022448"/>
    </source>
</evidence>
<dbReference type="PANTHER" id="PTHR43105">
    <property type="entry name" value="RESPIRATORY NITRATE REDUCTASE"/>
    <property type="match status" value="1"/>
</dbReference>
<reference evidence="14 15" key="1">
    <citation type="journal article" date="2015" name="Genome Announc.">
        <title>Expanding the biotechnology potential of lactobacilli through comparative genomics of 213 strains and associated genera.</title>
        <authorList>
            <person name="Sun Z."/>
            <person name="Harris H.M."/>
            <person name="McCann A."/>
            <person name="Guo C."/>
            <person name="Argimon S."/>
            <person name="Zhang W."/>
            <person name="Yang X."/>
            <person name="Jeffery I.B."/>
            <person name="Cooney J.C."/>
            <person name="Kagawa T.F."/>
            <person name="Liu W."/>
            <person name="Song Y."/>
            <person name="Salvetti E."/>
            <person name="Wrobel A."/>
            <person name="Rasinkangas P."/>
            <person name="Parkhill J."/>
            <person name="Rea M.C."/>
            <person name="O'Sullivan O."/>
            <person name="Ritari J."/>
            <person name="Douillard F.P."/>
            <person name="Paul Ross R."/>
            <person name="Yang R."/>
            <person name="Briner A.E."/>
            <person name="Felis G.E."/>
            <person name="de Vos W.M."/>
            <person name="Barrangou R."/>
            <person name="Klaenhammer T.R."/>
            <person name="Caufield P.W."/>
            <person name="Cui Y."/>
            <person name="Zhang H."/>
            <person name="O'Toole P.W."/>
        </authorList>
    </citation>
    <scope>NUCLEOTIDE SEQUENCE [LARGE SCALE GENOMIC DNA]</scope>
    <source>
        <strain evidence="14 15">JCM 15530</strain>
    </source>
</reference>
<comment type="caution">
    <text evidence="14">The sequence shown here is derived from an EMBL/GenBank/DDBJ whole genome shotgun (WGS) entry which is preliminary data.</text>
</comment>
<dbReference type="InterPro" id="IPR009010">
    <property type="entry name" value="Asp_de-COase-like_dom_sf"/>
</dbReference>
<evidence type="ECO:0000256" key="9">
    <source>
        <dbReference type="ARBA" id="ARBA00023004"/>
    </source>
</evidence>
<evidence type="ECO:0000256" key="11">
    <source>
        <dbReference type="ARBA" id="ARBA00023063"/>
    </source>
</evidence>
<dbReference type="EMBL" id="AZCX01000001">
    <property type="protein sequence ID" value="KRK49186.1"/>
    <property type="molecule type" value="Genomic_DNA"/>
</dbReference>
<dbReference type="CDD" id="cd02776">
    <property type="entry name" value="MopB_CT_Nitrate-R-NarG-like"/>
    <property type="match status" value="1"/>
</dbReference>
<keyword evidence="3" id="KW-0813">Transport</keyword>
<evidence type="ECO:0000259" key="12">
    <source>
        <dbReference type="Pfam" id="PF00384"/>
    </source>
</evidence>
<dbReference type="InterPro" id="IPR037943">
    <property type="entry name" value="MopB_CT_Nitrate-R-NarG-like"/>
</dbReference>
<dbReference type="NCBIfam" id="TIGR01580">
    <property type="entry name" value="narG"/>
    <property type="match status" value="1"/>
</dbReference>